<dbReference type="OrthoDB" id="343783at2759"/>
<evidence type="ECO:0000259" key="2">
    <source>
        <dbReference type="Pfam" id="PF24515"/>
    </source>
</evidence>
<reference evidence="4" key="1">
    <citation type="journal article" date="2018" name="Nat. Microbiol.">
        <title>Leveraging single-cell genomics to expand the fungal tree of life.</title>
        <authorList>
            <person name="Ahrendt S.R."/>
            <person name="Quandt C.A."/>
            <person name="Ciobanu D."/>
            <person name="Clum A."/>
            <person name="Salamov A."/>
            <person name="Andreopoulos B."/>
            <person name="Cheng J.F."/>
            <person name="Woyke T."/>
            <person name="Pelin A."/>
            <person name="Henrissat B."/>
            <person name="Reynolds N.K."/>
            <person name="Benny G.L."/>
            <person name="Smith M.E."/>
            <person name="James T.Y."/>
            <person name="Grigoriev I.V."/>
        </authorList>
    </citation>
    <scope>NUCLEOTIDE SEQUENCE [LARGE SCALE GENOMIC DNA]</scope>
    <source>
        <strain evidence="4">Benny S71-1</strain>
    </source>
</reference>
<evidence type="ECO:0000259" key="1">
    <source>
        <dbReference type="Pfam" id="PF10493"/>
    </source>
</evidence>
<gene>
    <name evidence="3" type="ORF">SYNPS1DRAFT_28181</name>
</gene>
<dbReference type="GO" id="GO:1903394">
    <property type="term" value="P:protein localization to kinetochore involved in kinetochore assembly"/>
    <property type="evidence" value="ECO:0007669"/>
    <property type="project" value="TreeGrafter"/>
</dbReference>
<dbReference type="GO" id="GO:0005828">
    <property type="term" value="C:kinetochore microtubule"/>
    <property type="evidence" value="ECO:0007669"/>
    <property type="project" value="TreeGrafter"/>
</dbReference>
<dbReference type="InterPro" id="IPR052802">
    <property type="entry name" value="KNTC1"/>
</dbReference>
<proteinExistence type="predicted"/>
<dbReference type="InterPro" id="IPR019527">
    <property type="entry name" value="RZZ-complex_KNTC1/ROD_C"/>
</dbReference>
<dbReference type="Pfam" id="PF10493">
    <property type="entry name" value="Rod_C"/>
    <property type="match status" value="1"/>
</dbReference>
<protein>
    <submittedName>
        <fullName evidence="3">Rough deal protein C-terminal region-domain-containing protein</fullName>
    </submittedName>
</protein>
<dbReference type="GO" id="GO:1990423">
    <property type="term" value="C:RZZ complex"/>
    <property type="evidence" value="ECO:0007669"/>
    <property type="project" value="TreeGrafter"/>
</dbReference>
<dbReference type="GO" id="GO:0031267">
    <property type="term" value="F:small GTPase binding"/>
    <property type="evidence" value="ECO:0007669"/>
    <property type="project" value="TreeGrafter"/>
</dbReference>
<organism evidence="3 4">
    <name type="scientific">Syncephalis pseudoplumigaleata</name>
    <dbReference type="NCBI Taxonomy" id="1712513"/>
    <lineage>
        <taxon>Eukaryota</taxon>
        <taxon>Fungi</taxon>
        <taxon>Fungi incertae sedis</taxon>
        <taxon>Zoopagomycota</taxon>
        <taxon>Zoopagomycotina</taxon>
        <taxon>Zoopagomycetes</taxon>
        <taxon>Zoopagales</taxon>
        <taxon>Piptocephalidaceae</taxon>
        <taxon>Syncephalis</taxon>
    </lineage>
</organism>
<dbReference type="AlphaFoldDB" id="A0A4P9Z0X2"/>
<dbReference type="Proteomes" id="UP000278143">
    <property type="component" value="Unassembled WGS sequence"/>
</dbReference>
<dbReference type="GO" id="GO:0005737">
    <property type="term" value="C:cytoplasm"/>
    <property type="evidence" value="ECO:0007669"/>
    <property type="project" value="TreeGrafter"/>
</dbReference>
<dbReference type="GO" id="GO:0007094">
    <property type="term" value="P:mitotic spindle assembly checkpoint signaling"/>
    <property type="evidence" value="ECO:0007669"/>
    <property type="project" value="TreeGrafter"/>
</dbReference>
<dbReference type="EMBL" id="KZ989512">
    <property type="protein sequence ID" value="RKP26113.1"/>
    <property type="molecule type" value="Genomic_DNA"/>
</dbReference>
<feature type="domain" description="KNTC1 third ARM-repeats" evidence="2">
    <location>
        <begin position="181"/>
        <end position="353"/>
    </location>
</feature>
<keyword evidence="4" id="KW-1185">Reference proteome</keyword>
<dbReference type="PANTHER" id="PTHR15688:SF1">
    <property type="entry name" value="KINETOCHORE-ASSOCIATED PROTEIN 1"/>
    <property type="match status" value="1"/>
</dbReference>
<evidence type="ECO:0000313" key="3">
    <source>
        <dbReference type="EMBL" id="RKP26113.1"/>
    </source>
</evidence>
<name>A0A4P9Z0X2_9FUNG</name>
<dbReference type="GO" id="GO:0000070">
    <property type="term" value="P:mitotic sister chromatid segregation"/>
    <property type="evidence" value="ECO:0007669"/>
    <property type="project" value="TreeGrafter"/>
</dbReference>
<dbReference type="InterPro" id="IPR055405">
    <property type="entry name" value="ARM_KNTC1_3rd"/>
</dbReference>
<evidence type="ECO:0000313" key="4">
    <source>
        <dbReference type="Proteomes" id="UP000278143"/>
    </source>
</evidence>
<feature type="domain" description="RZZ complex subunit KNTC1/ROD C-terminal" evidence="1">
    <location>
        <begin position="547"/>
        <end position="673"/>
    </location>
</feature>
<dbReference type="Pfam" id="PF24515">
    <property type="entry name" value="ARM_KNTC1_3rd"/>
    <property type="match status" value="1"/>
</dbReference>
<sequence length="901" mass="102566">MQQQIQHGPSSLLAAQLDQFLRYEMLRQLLTYTEQGAYASTVEAMAAANGCIAKQAHWSHAPPLHTSSLMEWLFEGQYQHFWENTLVMDTATMLTKAVSAFIDCNDGSGSRSNALPDMLHYLREHRSLSSALRLIMWSAVARQRQQLPGQNIEWQDHPFPMGHCLFDGIAAGDGVRGVPRTMLTSVGAQYDRLAQLASLGVICAAQWKQRTFMADCRQLAVNAYWWRQFRRLGAWQHASMAMTRGCMEFSDNAFRASQSTGDYQRTLLPTLLERAAWDTSVVFEYADAYQLDEDETCFACLHTMLLHRSELDAVQLAVIMARVKNKEKLIAWLETTCIPSISAVDYERLQMVYEQIRQLDAAHDTARSALMILTCLMDYERLARQQCTMSSLDGKEEQASSMDQRAHRIPFHALRTDAWSTLSAVVDEHSVHRLLPLHIPLQLSPDQFYGRAIGHVQDEERAVMAEASKQYEQQLIECKIHAALCANGWHVLKPHAGDPLTLLQALFATDDLWTASMAREQNQKLCSSEHVGALIDTLCQHYKQQRDKLLTTLFTLLIYSHNKASHKIPTVARIRALTVLFMVADAQDIARVHRYEEVREYLHLLLYMVDFEDLRLSQSLKEFRACDKLALARSLWISHAHDVKVIKLIGHLCIDYKLYDVALWEQLLKRLVQACEVAWPRDARRGRCPHPLTSHAMMQMDHVTRMMEHIESVPALFRLAAMPAIKDALAHAAIDALATTGEHHEEELRLMALLHRHAGLWEEASVVRLLDHAQRVLSSITVLRIMTCFPDSDELIRRRKMLVGHLSMDDMKALLASIEVADDEVDDEADGHGTTMKHMGASYRISIEALHEAIFDRIDSEAFIEEDRQTYLSSLTQDGDTTMSDTLDPLEIYLYAKHITL</sequence>
<dbReference type="PANTHER" id="PTHR15688">
    <property type="entry name" value="KINETOCHORE-ASSOCIATED PROTEIN 1"/>
    <property type="match status" value="1"/>
</dbReference>
<accession>A0A4P9Z0X2</accession>